<keyword evidence="5 7" id="KW-1133">Transmembrane helix</keyword>
<dbReference type="CDD" id="cd06261">
    <property type="entry name" value="TM_PBP2"/>
    <property type="match status" value="1"/>
</dbReference>
<dbReference type="STRING" id="1192197.JBW_03530"/>
<keyword evidence="4 7" id="KW-0812">Transmembrane</keyword>
<evidence type="ECO:0000313" key="10">
    <source>
        <dbReference type="Proteomes" id="UP000005361"/>
    </source>
</evidence>
<dbReference type="Proteomes" id="UP000005361">
    <property type="component" value="Chromosome"/>
</dbReference>
<reference evidence="10" key="2">
    <citation type="submission" date="2015-02" db="EMBL/GenBank/DDBJ databases">
        <title>Complete Genome Sequence of Pelosinus fermentans JBW45.</title>
        <authorList>
            <person name="De Leon K.B."/>
            <person name="Utturkar S.M."/>
            <person name="Camilleri L.B."/>
            <person name="Arkin A.P."/>
            <person name="Fields M.W."/>
            <person name="Brown S.D."/>
            <person name="Wall J.D."/>
        </authorList>
    </citation>
    <scope>NUCLEOTIDE SEQUENCE [LARGE SCALE GENOMIC DNA]</scope>
    <source>
        <strain evidence="10">JBW45</strain>
    </source>
</reference>
<dbReference type="PROSITE" id="PS50928">
    <property type="entry name" value="ABC_TM1"/>
    <property type="match status" value="1"/>
</dbReference>
<dbReference type="OrthoDB" id="9773221at2"/>
<dbReference type="GO" id="GO:0005886">
    <property type="term" value="C:plasma membrane"/>
    <property type="evidence" value="ECO:0007669"/>
    <property type="project" value="UniProtKB-SubCell"/>
</dbReference>
<dbReference type="SUPFAM" id="SSF161098">
    <property type="entry name" value="MetI-like"/>
    <property type="match status" value="1"/>
</dbReference>
<dbReference type="HOGENOM" id="CLU_036879_0_2_9"/>
<comment type="subcellular location">
    <subcellularLocation>
        <location evidence="1 7">Cell membrane</location>
        <topology evidence="1 7">Multi-pass membrane protein</topology>
    </subcellularLocation>
</comment>
<protein>
    <submittedName>
        <fullName evidence="9">ABC-type transporter, integral membrane subunit</fullName>
    </submittedName>
</protein>
<evidence type="ECO:0000256" key="4">
    <source>
        <dbReference type="ARBA" id="ARBA00022692"/>
    </source>
</evidence>
<name>I8U0C0_9FIRM</name>
<accession>I8U0C0</accession>
<feature type="transmembrane region" description="Helical" evidence="7">
    <location>
        <begin position="281"/>
        <end position="306"/>
    </location>
</feature>
<keyword evidence="6 7" id="KW-0472">Membrane</keyword>
<organism evidence="9 10">
    <name type="scientific">Pelosinus fermentans JBW45</name>
    <dbReference type="NCBI Taxonomy" id="1192197"/>
    <lineage>
        <taxon>Bacteria</taxon>
        <taxon>Bacillati</taxon>
        <taxon>Bacillota</taxon>
        <taxon>Negativicutes</taxon>
        <taxon>Selenomonadales</taxon>
        <taxon>Sporomusaceae</taxon>
        <taxon>Pelosinus</taxon>
    </lineage>
</organism>
<feature type="transmembrane region" description="Helical" evidence="7">
    <location>
        <begin position="174"/>
        <end position="195"/>
    </location>
</feature>
<dbReference type="RefSeq" id="WP_007956106.1">
    <property type="nucleotide sequence ID" value="NZ_CP010978.1"/>
</dbReference>
<feature type="transmembrane region" description="Helical" evidence="7">
    <location>
        <begin position="12"/>
        <end position="32"/>
    </location>
</feature>
<dbReference type="Gene3D" id="1.10.3720.10">
    <property type="entry name" value="MetI-like"/>
    <property type="match status" value="1"/>
</dbReference>
<dbReference type="PANTHER" id="PTHR43163">
    <property type="entry name" value="DIPEPTIDE TRANSPORT SYSTEM PERMEASE PROTEIN DPPB-RELATED"/>
    <property type="match status" value="1"/>
</dbReference>
<dbReference type="EMBL" id="CP010978">
    <property type="protein sequence ID" value="AJQ28869.1"/>
    <property type="molecule type" value="Genomic_DNA"/>
</dbReference>
<dbReference type="Pfam" id="PF00528">
    <property type="entry name" value="BPD_transp_1"/>
    <property type="match status" value="1"/>
</dbReference>
<evidence type="ECO:0000256" key="1">
    <source>
        <dbReference type="ARBA" id="ARBA00004651"/>
    </source>
</evidence>
<dbReference type="InterPro" id="IPR035906">
    <property type="entry name" value="MetI-like_sf"/>
</dbReference>
<evidence type="ECO:0000256" key="2">
    <source>
        <dbReference type="ARBA" id="ARBA00022448"/>
    </source>
</evidence>
<sequence>MNDILFYLVKKLLLIIPVLLGITIAAFILGVISPSDPAAVLLNMDGVSTPSAQEIANKRHELGLDRPFIVQYLSWLLQILHGDLGVSYITQRPIWDELMLRLPVTISLASFTLLLVIFTAIPMGVFMAYKNNSKSDFVLRTAALIITSIPAFWLAILFMWIFSEELHLLPTSGYGTVVHLIMPSFALAAGTIGTLMRLQRAALLEVLEQHFILTAKAKGLPFPMIIWKHGLLNSLIPVITLLGNYFGAIISGSAVIESIFSLPGLGSYVLEAIRGRDYPAIQGYVIFTGLVFVLFNFLVDISYFLLNPKIRLGGK</sequence>
<feature type="transmembrane region" description="Helical" evidence="7">
    <location>
        <begin position="235"/>
        <end position="261"/>
    </location>
</feature>
<evidence type="ECO:0000259" key="8">
    <source>
        <dbReference type="PROSITE" id="PS50928"/>
    </source>
</evidence>
<reference evidence="9 10" key="1">
    <citation type="journal article" date="2015" name="Genome Announc.">
        <title>Complete Genome Sequence of Pelosinus fermentans JBW45, a Member of a Remarkably Competitive Group of Negativicutes in the Firmicutes Phylum.</title>
        <authorList>
            <person name="De Leon K.B."/>
            <person name="Utturkar S.M."/>
            <person name="Camilleri L.B."/>
            <person name="Elias D.A."/>
            <person name="Arkin A.P."/>
            <person name="Fields M.W."/>
            <person name="Brown S.D."/>
            <person name="Wall J.D."/>
        </authorList>
    </citation>
    <scope>NUCLEOTIDE SEQUENCE [LARGE SCALE GENOMIC DNA]</scope>
    <source>
        <strain evidence="9 10">JBW45</strain>
    </source>
</reference>
<proteinExistence type="inferred from homology"/>
<keyword evidence="3" id="KW-1003">Cell membrane</keyword>
<dbReference type="InterPro" id="IPR000515">
    <property type="entry name" value="MetI-like"/>
</dbReference>
<evidence type="ECO:0000256" key="6">
    <source>
        <dbReference type="ARBA" id="ARBA00023136"/>
    </source>
</evidence>
<dbReference type="GO" id="GO:0055085">
    <property type="term" value="P:transmembrane transport"/>
    <property type="evidence" value="ECO:0007669"/>
    <property type="project" value="InterPro"/>
</dbReference>
<feature type="transmembrane region" description="Helical" evidence="7">
    <location>
        <begin position="141"/>
        <end position="162"/>
    </location>
</feature>
<dbReference type="Pfam" id="PF19300">
    <property type="entry name" value="BPD_transp_1_N"/>
    <property type="match status" value="1"/>
</dbReference>
<comment type="similarity">
    <text evidence="7">Belongs to the binding-protein-dependent transport system permease family.</text>
</comment>
<evidence type="ECO:0000313" key="9">
    <source>
        <dbReference type="EMBL" id="AJQ28869.1"/>
    </source>
</evidence>
<dbReference type="InterPro" id="IPR045621">
    <property type="entry name" value="BPD_transp_1_N"/>
</dbReference>
<evidence type="ECO:0000256" key="3">
    <source>
        <dbReference type="ARBA" id="ARBA00022475"/>
    </source>
</evidence>
<gene>
    <name evidence="9" type="ORF">JBW_03530</name>
</gene>
<evidence type="ECO:0000256" key="5">
    <source>
        <dbReference type="ARBA" id="ARBA00022989"/>
    </source>
</evidence>
<feature type="transmembrane region" description="Helical" evidence="7">
    <location>
        <begin position="106"/>
        <end position="129"/>
    </location>
</feature>
<feature type="domain" description="ABC transmembrane type-1" evidence="8">
    <location>
        <begin position="102"/>
        <end position="303"/>
    </location>
</feature>
<dbReference type="KEGG" id="pft:JBW_03530"/>
<evidence type="ECO:0000256" key="7">
    <source>
        <dbReference type="RuleBase" id="RU363032"/>
    </source>
</evidence>
<dbReference type="AlphaFoldDB" id="I8U0C0"/>
<dbReference type="PANTHER" id="PTHR43163:SF6">
    <property type="entry name" value="DIPEPTIDE TRANSPORT SYSTEM PERMEASE PROTEIN DPPB-RELATED"/>
    <property type="match status" value="1"/>
</dbReference>
<keyword evidence="2 7" id="KW-0813">Transport</keyword>